<feature type="compositionally biased region" description="Polar residues" evidence="1">
    <location>
        <begin position="186"/>
        <end position="198"/>
    </location>
</feature>
<evidence type="ECO:0000256" key="1">
    <source>
        <dbReference type="SAM" id="MobiDB-lite"/>
    </source>
</evidence>
<protein>
    <submittedName>
        <fullName evidence="2">Uncharacterized protein</fullName>
    </submittedName>
</protein>
<keyword evidence="3" id="KW-1185">Reference proteome</keyword>
<sequence>MVEDERDGPDLETLQAQIDMSMALTNNIVSSWMKSSKAKLPSSSSRHDDVELEEYTRRPARLGVGAAAPESTGVLGRETAKLRNKLTGQGKKKREREDDDAEAESRARTGKSGSGGTAGSDDDDDEDSRARVIMKKARVDPFAAKGGDSKKKKKKGDPLSVPASKPLALPPGPPPAADEKQEEAQSSRNDNLDENSPASELAPSLATSGAKKKKKKKHKAETNRLESRPNRAESADPAAQAGGEVSAHEKNVPIDVPPTVPTSASGGSLTALRHPGGEHNAVANSNSISGAALHQSASRPPVSPSKAASSNMKDPFGLPLLNLAGPPPGIGDGQSESPKKRRKRKKKKKKALTHPMTDADAIKVDKGDATESDDIGQAIR</sequence>
<dbReference type="Proteomes" id="UP000029665">
    <property type="component" value="Unassembled WGS sequence"/>
</dbReference>
<dbReference type="EMBL" id="CCBP010000005">
    <property type="protein sequence ID" value="CDO68140.1"/>
    <property type="molecule type" value="Genomic_DNA"/>
</dbReference>
<feature type="compositionally biased region" description="Basic residues" evidence="1">
    <location>
        <begin position="339"/>
        <end position="352"/>
    </location>
</feature>
<reference evidence="2" key="1">
    <citation type="submission" date="2014-01" db="EMBL/GenBank/DDBJ databases">
        <title>The genome of the white-rot fungus Pycnoporus cinnabarinus: a basidiomycete model with a versatile arsenal for lignocellulosic biomass breakdown.</title>
        <authorList>
            <person name="Levasseur A."/>
            <person name="Lomascolo A."/>
            <person name="Ruiz-Duenas F.J."/>
            <person name="Uzan E."/>
            <person name="Piumi F."/>
            <person name="Kues U."/>
            <person name="Ram A.F.J."/>
            <person name="Murat C."/>
            <person name="Haon M."/>
            <person name="Benoit I."/>
            <person name="Arfi Y."/>
            <person name="Chevret D."/>
            <person name="Drula E."/>
            <person name="Kwon M.J."/>
            <person name="Gouret P."/>
            <person name="Lesage-Meessen L."/>
            <person name="Lombard V."/>
            <person name="Mariette J."/>
            <person name="Noirot C."/>
            <person name="Park J."/>
            <person name="Patyshakuliyeva A."/>
            <person name="Wieneger R.A.B."/>
            <person name="Wosten H.A.B."/>
            <person name="Martin F."/>
            <person name="Coutinho P.M."/>
            <person name="de Vries R."/>
            <person name="Martinez A.T."/>
            <person name="Klopp C."/>
            <person name="Pontarotti P."/>
            <person name="Henrissat B."/>
            <person name="Record E."/>
        </authorList>
    </citation>
    <scope>NUCLEOTIDE SEQUENCE [LARGE SCALE GENOMIC DNA]</scope>
    <source>
        <strain evidence="2">BRFM137</strain>
    </source>
</reference>
<evidence type="ECO:0000313" key="3">
    <source>
        <dbReference type="Proteomes" id="UP000029665"/>
    </source>
</evidence>
<feature type="compositionally biased region" description="Basic and acidic residues" evidence="1">
    <location>
        <begin position="360"/>
        <end position="369"/>
    </location>
</feature>
<dbReference type="OMA" id="AQIDMSM"/>
<feature type="compositionally biased region" description="Basic and acidic residues" evidence="1">
    <location>
        <begin position="45"/>
        <end position="57"/>
    </location>
</feature>
<organism evidence="2 3">
    <name type="scientific">Pycnoporus cinnabarinus</name>
    <name type="common">Cinnabar-red polypore</name>
    <name type="synonym">Trametes cinnabarina</name>
    <dbReference type="NCBI Taxonomy" id="5643"/>
    <lineage>
        <taxon>Eukaryota</taxon>
        <taxon>Fungi</taxon>
        <taxon>Dikarya</taxon>
        <taxon>Basidiomycota</taxon>
        <taxon>Agaricomycotina</taxon>
        <taxon>Agaricomycetes</taxon>
        <taxon>Polyporales</taxon>
        <taxon>Polyporaceae</taxon>
        <taxon>Trametes</taxon>
    </lineage>
</organism>
<gene>
    <name evidence="2" type="ORF">BN946_scf185003.g12</name>
</gene>
<evidence type="ECO:0000313" key="2">
    <source>
        <dbReference type="EMBL" id="CDO68140.1"/>
    </source>
</evidence>
<feature type="region of interest" description="Disordered" evidence="1">
    <location>
        <begin position="33"/>
        <end position="380"/>
    </location>
</feature>
<dbReference type="AlphaFoldDB" id="A0A060S1H1"/>
<feature type="compositionally biased region" description="Low complexity" evidence="1">
    <location>
        <begin position="34"/>
        <end position="44"/>
    </location>
</feature>
<dbReference type="HOGENOM" id="CLU_071088_0_0_1"/>
<dbReference type="OrthoDB" id="3438340at2759"/>
<proteinExistence type="predicted"/>
<comment type="caution">
    <text evidence="2">The sequence shown here is derived from an EMBL/GenBank/DDBJ whole genome shotgun (WGS) entry which is preliminary data.</text>
</comment>
<accession>A0A060S1H1</accession>
<name>A0A060S1H1_PYCCI</name>
<feature type="compositionally biased region" description="Basic residues" evidence="1">
    <location>
        <begin position="210"/>
        <end position="219"/>
    </location>
</feature>
<feature type="compositionally biased region" description="Basic and acidic residues" evidence="1">
    <location>
        <begin position="220"/>
        <end position="234"/>
    </location>
</feature>